<evidence type="ECO:0000256" key="1">
    <source>
        <dbReference type="SAM" id="Phobius"/>
    </source>
</evidence>
<proteinExistence type="predicted"/>
<keyword evidence="1" id="KW-1133">Transmembrane helix</keyword>
<dbReference type="EMBL" id="NESQ01000152">
    <property type="protein sequence ID" value="PUU77479.1"/>
    <property type="molecule type" value="Genomic_DNA"/>
</dbReference>
<name>A0A2T6ZPR5_TUBBO</name>
<evidence type="ECO:0000313" key="3">
    <source>
        <dbReference type="Proteomes" id="UP000244722"/>
    </source>
</evidence>
<comment type="caution">
    <text evidence="2">The sequence shown here is derived from an EMBL/GenBank/DDBJ whole genome shotgun (WGS) entry which is preliminary data.</text>
</comment>
<keyword evidence="3" id="KW-1185">Reference proteome</keyword>
<dbReference type="Proteomes" id="UP000244722">
    <property type="component" value="Unassembled WGS sequence"/>
</dbReference>
<sequence>MATRSWYTNVWKDIIRDLGGPATTVLVGGAAIIVEGLAGYRMEQLRAGIREYIGTRDSQMIEKFEDSQKITLATVKVMAAHHKDCKSIEARIAAAVDGMQKGGGGTDEVRRVPW</sequence>
<protein>
    <submittedName>
        <fullName evidence="2">Uncharacterized protein</fullName>
    </submittedName>
</protein>
<dbReference type="AlphaFoldDB" id="A0A2T6ZPR5"/>
<feature type="transmembrane region" description="Helical" evidence="1">
    <location>
        <begin position="20"/>
        <end position="40"/>
    </location>
</feature>
<reference evidence="2 3" key="1">
    <citation type="submission" date="2017-04" db="EMBL/GenBank/DDBJ databases">
        <title>Draft genome sequence of Tuber borchii Vittad., a whitish edible truffle.</title>
        <authorList>
            <consortium name="DOE Joint Genome Institute"/>
            <person name="Murat C."/>
            <person name="Kuo A."/>
            <person name="Barry K.W."/>
            <person name="Clum A."/>
            <person name="Dockter R.B."/>
            <person name="Fauchery L."/>
            <person name="Iotti M."/>
            <person name="Kohler A."/>
            <person name="Labutti K."/>
            <person name="Lindquist E.A."/>
            <person name="Lipzen A."/>
            <person name="Ohm R.A."/>
            <person name="Wang M."/>
            <person name="Grigoriev I.V."/>
            <person name="Zambonelli A."/>
            <person name="Martin F.M."/>
        </authorList>
    </citation>
    <scope>NUCLEOTIDE SEQUENCE [LARGE SCALE GENOMIC DNA]</scope>
    <source>
        <strain evidence="2 3">Tbo3840</strain>
    </source>
</reference>
<keyword evidence="1" id="KW-0812">Transmembrane</keyword>
<gene>
    <name evidence="2" type="ORF">B9Z19DRAFT_1065829</name>
</gene>
<accession>A0A2T6ZPR5</accession>
<evidence type="ECO:0000313" key="2">
    <source>
        <dbReference type="EMBL" id="PUU77479.1"/>
    </source>
</evidence>
<organism evidence="2 3">
    <name type="scientific">Tuber borchii</name>
    <name type="common">White truffle</name>
    <dbReference type="NCBI Taxonomy" id="42251"/>
    <lineage>
        <taxon>Eukaryota</taxon>
        <taxon>Fungi</taxon>
        <taxon>Dikarya</taxon>
        <taxon>Ascomycota</taxon>
        <taxon>Pezizomycotina</taxon>
        <taxon>Pezizomycetes</taxon>
        <taxon>Pezizales</taxon>
        <taxon>Tuberaceae</taxon>
        <taxon>Tuber</taxon>
    </lineage>
</organism>
<keyword evidence="1" id="KW-0472">Membrane</keyword>